<dbReference type="SUPFAM" id="SSF48726">
    <property type="entry name" value="Immunoglobulin"/>
    <property type="match status" value="2"/>
</dbReference>
<feature type="signal peptide" evidence="10">
    <location>
        <begin position="1"/>
        <end position="19"/>
    </location>
</feature>
<evidence type="ECO:0000256" key="7">
    <source>
        <dbReference type="ARBA" id="ARBA00023180"/>
    </source>
</evidence>
<dbReference type="GO" id="GO:0005886">
    <property type="term" value="C:plasma membrane"/>
    <property type="evidence" value="ECO:0007669"/>
    <property type="project" value="UniProtKB-SubCell"/>
</dbReference>
<keyword evidence="2" id="KW-1003">Cell membrane</keyword>
<feature type="transmembrane region" description="Helical" evidence="9">
    <location>
        <begin position="250"/>
        <end position="273"/>
    </location>
</feature>
<dbReference type="PROSITE" id="PS50835">
    <property type="entry name" value="IG_LIKE"/>
    <property type="match status" value="2"/>
</dbReference>
<dbReference type="SMART" id="SM00409">
    <property type="entry name" value="IG"/>
    <property type="match status" value="2"/>
</dbReference>
<keyword evidence="13" id="KW-1185">Reference proteome</keyword>
<feature type="domain" description="Ig-like" evidence="11">
    <location>
        <begin position="23"/>
        <end position="112"/>
    </location>
</feature>
<dbReference type="PANTHER" id="PTHR19433:SF127">
    <property type="entry name" value="NITR9"/>
    <property type="match status" value="1"/>
</dbReference>
<dbReference type="PANTHER" id="PTHR19433">
    <property type="entry name" value="T-CELL RECEPTOR ALPHA CHAIN V REGION-RELATED"/>
    <property type="match status" value="1"/>
</dbReference>
<dbReference type="GO" id="GO:0009617">
    <property type="term" value="P:response to bacterium"/>
    <property type="evidence" value="ECO:0007669"/>
    <property type="project" value="TreeGrafter"/>
</dbReference>
<sequence length="345" mass="38196">MIEGLSALILLTTLSLHQTAEVPQQIPLIVANLGDNIDLTCSVSGTEAWLFFWYKLKFGYMVQTLAKGASADIKLQGQFDDPRFTVRKVDDLYTLTIRNISKDDEATYFCQAGEPYIITFVNGTILAVKDHKNQQKHIYVKQSPDTASVQPGNSTTLQCSLLSTNKENLVQCPGEHRVHWFRAGSGRSRPDFIYTQSSKRDEQEEKSCVYSLSKTIHNSSDAGTYYCAVVTCGEILFGGGTKVEMRQEQLPLVIVLGTLTLCCIIVIVALILFRKKKTVCEHCKGAATASHPDGSAEDQPNDADGDAAAMNYAALGFNSRKATRWNNRNSPEDCTYSSIRKSVRQ</sequence>
<feature type="region of interest" description="Disordered" evidence="8">
    <location>
        <begin position="286"/>
        <end position="306"/>
    </location>
</feature>
<dbReference type="Proteomes" id="UP001153269">
    <property type="component" value="Unassembled WGS sequence"/>
</dbReference>
<keyword evidence="4" id="KW-0391">Immunity</keyword>
<comment type="subcellular location">
    <subcellularLocation>
        <location evidence="1">Cell membrane</location>
    </subcellularLocation>
</comment>
<dbReference type="EMBL" id="CADEAL010002472">
    <property type="protein sequence ID" value="CAB1440592.1"/>
    <property type="molecule type" value="Genomic_DNA"/>
</dbReference>
<protein>
    <recommendedName>
        <fullName evidence="11">Ig-like domain-containing protein</fullName>
    </recommendedName>
</protein>
<accession>A0A9N7YW46</accession>
<evidence type="ECO:0000256" key="2">
    <source>
        <dbReference type="ARBA" id="ARBA00022475"/>
    </source>
</evidence>
<dbReference type="InterPro" id="IPR007110">
    <property type="entry name" value="Ig-like_dom"/>
</dbReference>
<keyword evidence="9" id="KW-1133">Transmembrane helix</keyword>
<feature type="chain" id="PRO_5040158415" description="Ig-like domain-containing protein" evidence="10">
    <location>
        <begin position="20"/>
        <end position="345"/>
    </location>
</feature>
<feature type="compositionally biased region" description="Polar residues" evidence="8">
    <location>
        <begin position="335"/>
        <end position="345"/>
    </location>
</feature>
<evidence type="ECO:0000256" key="9">
    <source>
        <dbReference type="SAM" id="Phobius"/>
    </source>
</evidence>
<dbReference type="GO" id="GO:0002376">
    <property type="term" value="P:immune system process"/>
    <property type="evidence" value="ECO:0007669"/>
    <property type="project" value="UniProtKB-KW"/>
</dbReference>
<dbReference type="InterPro" id="IPR013783">
    <property type="entry name" value="Ig-like_fold"/>
</dbReference>
<dbReference type="Gene3D" id="2.60.40.10">
    <property type="entry name" value="Immunoglobulins"/>
    <property type="match status" value="2"/>
</dbReference>
<gene>
    <name evidence="12" type="ORF">PLEPLA_LOCUS28358</name>
</gene>
<name>A0A9N7YW46_PLEPL</name>
<reference evidence="12" key="1">
    <citation type="submission" date="2020-03" db="EMBL/GenBank/DDBJ databases">
        <authorList>
            <person name="Weist P."/>
        </authorList>
    </citation>
    <scope>NUCLEOTIDE SEQUENCE</scope>
</reference>
<evidence type="ECO:0000256" key="3">
    <source>
        <dbReference type="ARBA" id="ARBA00022729"/>
    </source>
</evidence>
<organism evidence="12 13">
    <name type="scientific">Pleuronectes platessa</name>
    <name type="common">European plaice</name>
    <dbReference type="NCBI Taxonomy" id="8262"/>
    <lineage>
        <taxon>Eukaryota</taxon>
        <taxon>Metazoa</taxon>
        <taxon>Chordata</taxon>
        <taxon>Craniata</taxon>
        <taxon>Vertebrata</taxon>
        <taxon>Euteleostomi</taxon>
        <taxon>Actinopterygii</taxon>
        <taxon>Neopterygii</taxon>
        <taxon>Teleostei</taxon>
        <taxon>Neoteleostei</taxon>
        <taxon>Acanthomorphata</taxon>
        <taxon>Carangaria</taxon>
        <taxon>Pleuronectiformes</taxon>
        <taxon>Pleuronectoidei</taxon>
        <taxon>Pleuronectidae</taxon>
        <taxon>Pleuronectes</taxon>
    </lineage>
</organism>
<evidence type="ECO:0000256" key="5">
    <source>
        <dbReference type="ARBA" id="ARBA00023136"/>
    </source>
</evidence>
<evidence type="ECO:0000256" key="10">
    <source>
        <dbReference type="SAM" id="SignalP"/>
    </source>
</evidence>
<evidence type="ECO:0000256" key="8">
    <source>
        <dbReference type="SAM" id="MobiDB-lite"/>
    </source>
</evidence>
<dbReference type="SMART" id="SM00406">
    <property type="entry name" value="IGv"/>
    <property type="match status" value="2"/>
</dbReference>
<feature type="compositionally biased region" description="Acidic residues" evidence="8">
    <location>
        <begin position="295"/>
        <end position="305"/>
    </location>
</feature>
<keyword evidence="3 10" id="KW-0732">Signal</keyword>
<evidence type="ECO:0000256" key="4">
    <source>
        <dbReference type="ARBA" id="ARBA00022859"/>
    </source>
</evidence>
<keyword evidence="5 9" id="KW-0472">Membrane</keyword>
<comment type="caution">
    <text evidence="12">The sequence shown here is derived from an EMBL/GenBank/DDBJ whole genome shotgun (WGS) entry which is preliminary data.</text>
</comment>
<feature type="domain" description="Ig-like" evidence="11">
    <location>
        <begin position="115"/>
        <end position="229"/>
    </location>
</feature>
<evidence type="ECO:0000256" key="6">
    <source>
        <dbReference type="ARBA" id="ARBA00023157"/>
    </source>
</evidence>
<evidence type="ECO:0000259" key="11">
    <source>
        <dbReference type="PROSITE" id="PS50835"/>
    </source>
</evidence>
<proteinExistence type="predicted"/>
<dbReference type="InterPro" id="IPR036179">
    <property type="entry name" value="Ig-like_dom_sf"/>
</dbReference>
<dbReference type="InterPro" id="IPR052051">
    <property type="entry name" value="TCR_complex_component"/>
</dbReference>
<dbReference type="Pfam" id="PF07686">
    <property type="entry name" value="V-set"/>
    <property type="match status" value="2"/>
</dbReference>
<evidence type="ECO:0000313" key="13">
    <source>
        <dbReference type="Proteomes" id="UP001153269"/>
    </source>
</evidence>
<evidence type="ECO:0000313" key="12">
    <source>
        <dbReference type="EMBL" id="CAB1440592.1"/>
    </source>
</evidence>
<keyword evidence="9" id="KW-0812">Transmembrane</keyword>
<dbReference type="InterPro" id="IPR003599">
    <property type="entry name" value="Ig_sub"/>
</dbReference>
<evidence type="ECO:0000256" key="1">
    <source>
        <dbReference type="ARBA" id="ARBA00004236"/>
    </source>
</evidence>
<dbReference type="CDD" id="cd00099">
    <property type="entry name" value="IgV"/>
    <property type="match status" value="2"/>
</dbReference>
<feature type="region of interest" description="Disordered" evidence="8">
    <location>
        <begin position="323"/>
        <end position="345"/>
    </location>
</feature>
<dbReference type="InterPro" id="IPR013106">
    <property type="entry name" value="Ig_V-set"/>
</dbReference>
<keyword evidence="7" id="KW-0325">Glycoprotein</keyword>
<dbReference type="AlphaFoldDB" id="A0A9N7YW46"/>
<keyword evidence="6" id="KW-1015">Disulfide bond</keyword>